<protein>
    <submittedName>
        <fullName evidence="1">Uncharacterized protein</fullName>
    </submittedName>
</protein>
<accession>A0ABX8CHL2</accession>
<name>A0ABX8CHL2_9NOCA</name>
<keyword evidence="2" id="KW-1185">Reference proteome</keyword>
<proteinExistence type="predicted"/>
<sequence length="80" mass="8600">MSGARVPICIGARVIYDGRLGEVVAFGTDRGVVLLVVRIHFDVAATPDEPCCTCPCHNPYTPLAPHDQPPVTRLTSINQT</sequence>
<organism evidence="1 2">
    <name type="scientific">Nocardia tengchongensis</name>
    <dbReference type="NCBI Taxonomy" id="2055889"/>
    <lineage>
        <taxon>Bacteria</taxon>
        <taxon>Bacillati</taxon>
        <taxon>Actinomycetota</taxon>
        <taxon>Actinomycetes</taxon>
        <taxon>Mycobacteriales</taxon>
        <taxon>Nocardiaceae</taxon>
        <taxon>Nocardia</taxon>
    </lineage>
</organism>
<reference evidence="1 2" key="1">
    <citation type="submission" date="2021-04" db="EMBL/GenBank/DDBJ databases">
        <title>Nocardia tengchongensis.</title>
        <authorList>
            <person name="Zhuang k."/>
            <person name="Ran Y."/>
            <person name="Li W."/>
        </authorList>
    </citation>
    <scope>NUCLEOTIDE SEQUENCE [LARGE SCALE GENOMIC DNA]</scope>
    <source>
        <strain evidence="1 2">CFH S0057</strain>
    </source>
</reference>
<evidence type="ECO:0000313" key="2">
    <source>
        <dbReference type="Proteomes" id="UP000683310"/>
    </source>
</evidence>
<dbReference type="EMBL" id="CP074371">
    <property type="protein sequence ID" value="QVI19458.1"/>
    <property type="molecule type" value="Genomic_DNA"/>
</dbReference>
<gene>
    <name evidence="1" type="ORF">KHQ06_24150</name>
</gene>
<dbReference type="Proteomes" id="UP000683310">
    <property type="component" value="Chromosome"/>
</dbReference>
<evidence type="ECO:0000313" key="1">
    <source>
        <dbReference type="EMBL" id="QVI19458.1"/>
    </source>
</evidence>